<accession>X1JYQ0</accession>
<sequence>WDVCGICHNTLYLFPSRHPPHIRDCAACGEYAVCSTRHFVSYCPDCEQYDICKKTHGHTCPVCKQWTCATHDHFEDMGRLPMRIDPSLEAGEKFVEIDCLYCGEQTWTIPDRLILKYDVYGVYHQWEDIWHGDDGVCRQCGDIWHGDDGVCRQCGDKHVWRGVDGYVYCEDCHHYRCSKFMQICKYE</sequence>
<proteinExistence type="predicted"/>
<evidence type="ECO:0000313" key="1">
    <source>
        <dbReference type="EMBL" id="GAH83389.1"/>
    </source>
</evidence>
<gene>
    <name evidence="1" type="ORF">S03H2_66762</name>
</gene>
<dbReference type="EMBL" id="BARU01043629">
    <property type="protein sequence ID" value="GAH83389.1"/>
    <property type="molecule type" value="Genomic_DNA"/>
</dbReference>
<name>X1JYQ0_9ZZZZ</name>
<protein>
    <submittedName>
        <fullName evidence="1">Uncharacterized protein</fullName>
    </submittedName>
</protein>
<feature type="non-terminal residue" evidence="1">
    <location>
        <position position="187"/>
    </location>
</feature>
<comment type="caution">
    <text evidence="1">The sequence shown here is derived from an EMBL/GenBank/DDBJ whole genome shotgun (WGS) entry which is preliminary data.</text>
</comment>
<organism evidence="1">
    <name type="scientific">marine sediment metagenome</name>
    <dbReference type="NCBI Taxonomy" id="412755"/>
    <lineage>
        <taxon>unclassified sequences</taxon>
        <taxon>metagenomes</taxon>
        <taxon>ecological metagenomes</taxon>
    </lineage>
</organism>
<reference evidence="1" key="1">
    <citation type="journal article" date="2014" name="Front. Microbiol.">
        <title>High frequency of phylogenetically diverse reductive dehalogenase-homologous genes in deep subseafloor sedimentary metagenomes.</title>
        <authorList>
            <person name="Kawai M."/>
            <person name="Futagami T."/>
            <person name="Toyoda A."/>
            <person name="Takaki Y."/>
            <person name="Nishi S."/>
            <person name="Hori S."/>
            <person name="Arai W."/>
            <person name="Tsubouchi T."/>
            <person name="Morono Y."/>
            <person name="Uchiyama I."/>
            <person name="Ito T."/>
            <person name="Fujiyama A."/>
            <person name="Inagaki F."/>
            <person name="Takami H."/>
        </authorList>
    </citation>
    <scope>NUCLEOTIDE SEQUENCE</scope>
    <source>
        <strain evidence="1">Expedition CK06-06</strain>
    </source>
</reference>
<dbReference type="AlphaFoldDB" id="X1JYQ0"/>
<feature type="non-terminal residue" evidence="1">
    <location>
        <position position="1"/>
    </location>
</feature>